<evidence type="ECO:0000256" key="2">
    <source>
        <dbReference type="SAM" id="MobiDB-lite"/>
    </source>
</evidence>
<gene>
    <name evidence="3" type="ORF">PCOR1329_LOCUS34837</name>
</gene>
<comment type="caution">
    <text evidence="3">The sequence shown here is derived from an EMBL/GenBank/DDBJ whole genome shotgun (WGS) entry which is preliminary data.</text>
</comment>
<feature type="compositionally biased region" description="Basic residues" evidence="2">
    <location>
        <begin position="439"/>
        <end position="448"/>
    </location>
</feature>
<feature type="region of interest" description="Disordered" evidence="2">
    <location>
        <begin position="414"/>
        <end position="448"/>
    </location>
</feature>
<name>A0ABN9T295_9DINO</name>
<dbReference type="InterPro" id="IPR010998">
    <property type="entry name" value="Integrase_recombinase_N"/>
</dbReference>
<feature type="compositionally biased region" description="Basic and acidic residues" evidence="2">
    <location>
        <begin position="1"/>
        <end position="17"/>
    </location>
</feature>
<dbReference type="SUPFAM" id="SSF47823">
    <property type="entry name" value="lambda integrase-like, N-terminal domain"/>
    <property type="match status" value="1"/>
</dbReference>
<organism evidence="3 4">
    <name type="scientific">Prorocentrum cordatum</name>
    <dbReference type="NCBI Taxonomy" id="2364126"/>
    <lineage>
        <taxon>Eukaryota</taxon>
        <taxon>Sar</taxon>
        <taxon>Alveolata</taxon>
        <taxon>Dinophyceae</taxon>
        <taxon>Prorocentrales</taxon>
        <taxon>Prorocentraceae</taxon>
        <taxon>Prorocentrum</taxon>
    </lineage>
</organism>
<evidence type="ECO:0000313" key="3">
    <source>
        <dbReference type="EMBL" id="CAK0839055.1"/>
    </source>
</evidence>
<reference evidence="3" key="1">
    <citation type="submission" date="2023-10" db="EMBL/GenBank/DDBJ databases">
        <authorList>
            <person name="Chen Y."/>
            <person name="Shah S."/>
            <person name="Dougan E. K."/>
            <person name="Thang M."/>
            <person name="Chan C."/>
        </authorList>
    </citation>
    <scope>NUCLEOTIDE SEQUENCE [LARGE SCALE GENOMIC DNA]</scope>
</reference>
<keyword evidence="1" id="KW-0238">DNA-binding</keyword>
<protein>
    <recommendedName>
        <fullName evidence="5">Core-binding (CB) domain-containing protein</fullName>
    </recommendedName>
</protein>
<accession>A0ABN9T295</accession>
<dbReference type="Proteomes" id="UP001189429">
    <property type="component" value="Unassembled WGS sequence"/>
</dbReference>
<dbReference type="Gene3D" id="1.10.150.130">
    <property type="match status" value="1"/>
</dbReference>
<feature type="region of interest" description="Disordered" evidence="2">
    <location>
        <begin position="346"/>
        <end position="377"/>
    </location>
</feature>
<evidence type="ECO:0000313" key="4">
    <source>
        <dbReference type="Proteomes" id="UP001189429"/>
    </source>
</evidence>
<sequence>MSPSDRLEASGADRLEQDLGGVRMDSDGFNVSFDEVPSAITDIPGWRPTAAVKAPHARWAASERNPSDAVSRGRHGWFIGHRELRGPLPRPVGAVTVAGMAGPSGAAAARGSRAPRPMAAAAQRRRLARHAIAERPILTRLTMLETLALRSNTERSYHHPLRTFVDWCPQHHQDWSALEELDAVLAQYFSDQYRMRTACNIGSQTLAAIAHVTPSTFKKTAAIPPRASRASAAWKRRASGKTRLPLPRAAVHAVAGWLISHGQLGLACWIAIALAAYVGPAETQYSTRENLSELRPALTVLRQASAPGVSLWAFSLEDITAQFWIACRALSPGALRPHLHRLRHGGASDDLLTGRRSPVEAQRRGRWADPSSMRHSGKEGALLGKIARTNAAFFTFGARVEANLATLLERGLDGAGPSARAPAPALRAPHPAPPAAGKRALRRPPARR</sequence>
<feature type="region of interest" description="Disordered" evidence="2">
    <location>
        <begin position="1"/>
        <end position="21"/>
    </location>
</feature>
<dbReference type="EMBL" id="CAUYUJ010014266">
    <property type="protein sequence ID" value="CAK0839055.1"/>
    <property type="molecule type" value="Genomic_DNA"/>
</dbReference>
<evidence type="ECO:0008006" key="5">
    <source>
        <dbReference type="Google" id="ProtNLM"/>
    </source>
</evidence>
<feature type="compositionally biased region" description="Low complexity" evidence="2">
    <location>
        <begin position="415"/>
        <end position="429"/>
    </location>
</feature>
<feature type="compositionally biased region" description="Basic and acidic residues" evidence="2">
    <location>
        <begin position="357"/>
        <end position="367"/>
    </location>
</feature>
<keyword evidence="4" id="KW-1185">Reference proteome</keyword>
<proteinExistence type="predicted"/>
<evidence type="ECO:0000256" key="1">
    <source>
        <dbReference type="ARBA" id="ARBA00023125"/>
    </source>
</evidence>